<dbReference type="EMBL" id="JAMYWD010000006">
    <property type="protein sequence ID" value="KAJ4968482.1"/>
    <property type="molecule type" value="Genomic_DNA"/>
</dbReference>
<evidence type="ECO:0000313" key="1">
    <source>
        <dbReference type="EMBL" id="KAJ4968482.1"/>
    </source>
</evidence>
<comment type="caution">
    <text evidence="1">The sequence shown here is derived from an EMBL/GenBank/DDBJ whole genome shotgun (WGS) entry which is preliminary data.</text>
</comment>
<sequence>MAQSGWNAGHSGASSSFAPPPDFDAFWFRSAHEQDCWHLFQHKHIESGHFIDLDELEWFREREAFSALGWLAVLQFRTKTRPNLVWHLYANLRFEGNFEGDGLHSLCITSRVWGVDLSFGMVELANALGISVSGDCVFVGTPKISLPSMSNRRFVPTSTYLDRFGAWSPATVPSHGCIVRFCSSMYYLGEATGSVPPHSVST</sequence>
<organism evidence="1 2">
    <name type="scientific">Protea cynaroides</name>
    <dbReference type="NCBI Taxonomy" id="273540"/>
    <lineage>
        <taxon>Eukaryota</taxon>
        <taxon>Viridiplantae</taxon>
        <taxon>Streptophyta</taxon>
        <taxon>Embryophyta</taxon>
        <taxon>Tracheophyta</taxon>
        <taxon>Spermatophyta</taxon>
        <taxon>Magnoliopsida</taxon>
        <taxon>Proteales</taxon>
        <taxon>Proteaceae</taxon>
        <taxon>Protea</taxon>
    </lineage>
</organism>
<name>A0A9Q0KDK0_9MAGN</name>
<protein>
    <submittedName>
        <fullName evidence="1">Uncharacterized protein</fullName>
    </submittedName>
</protein>
<dbReference type="Proteomes" id="UP001141806">
    <property type="component" value="Unassembled WGS sequence"/>
</dbReference>
<proteinExistence type="predicted"/>
<evidence type="ECO:0000313" key="2">
    <source>
        <dbReference type="Proteomes" id="UP001141806"/>
    </source>
</evidence>
<reference evidence="1" key="1">
    <citation type="journal article" date="2023" name="Plant J.">
        <title>The genome of the king protea, Protea cynaroides.</title>
        <authorList>
            <person name="Chang J."/>
            <person name="Duong T.A."/>
            <person name="Schoeman C."/>
            <person name="Ma X."/>
            <person name="Roodt D."/>
            <person name="Barker N."/>
            <person name="Li Z."/>
            <person name="Van de Peer Y."/>
            <person name="Mizrachi E."/>
        </authorList>
    </citation>
    <scope>NUCLEOTIDE SEQUENCE</scope>
    <source>
        <tissue evidence="1">Young leaves</tissue>
    </source>
</reference>
<dbReference type="AlphaFoldDB" id="A0A9Q0KDK0"/>
<gene>
    <name evidence="1" type="ORF">NE237_015183</name>
</gene>
<accession>A0A9Q0KDK0</accession>
<keyword evidence="2" id="KW-1185">Reference proteome</keyword>